<accession>A0A5J5B8E9</accession>
<dbReference type="Proteomes" id="UP000325577">
    <property type="component" value="Linkage Group LG14"/>
</dbReference>
<organism evidence="2 3">
    <name type="scientific">Nyssa sinensis</name>
    <dbReference type="NCBI Taxonomy" id="561372"/>
    <lineage>
        <taxon>Eukaryota</taxon>
        <taxon>Viridiplantae</taxon>
        <taxon>Streptophyta</taxon>
        <taxon>Embryophyta</taxon>
        <taxon>Tracheophyta</taxon>
        <taxon>Spermatophyta</taxon>
        <taxon>Magnoliopsida</taxon>
        <taxon>eudicotyledons</taxon>
        <taxon>Gunneridae</taxon>
        <taxon>Pentapetalae</taxon>
        <taxon>asterids</taxon>
        <taxon>Cornales</taxon>
        <taxon>Nyssaceae</taxon>
        <taxon>Nyssa</taxon>
    </lineage>
</organism>
<dbReference type="EMBL" id="CM018037">
    <property type="protein sequence ID" value="KAA8539515.1"/>
    <property type="molecule type" value="Genomic_DNA"/>
</dbReference>
<evidence type="ECO:0000256" key="1">
    <source>
        <dbReference type="SAM" id="MobiDB-lite"/>
    </source>
</evidence>
<name>A0A5J5B8E9_9ASTE</name>
<proteinExistence type="predicted"/>
<dbReference type="AlphaFoldDB" id="A0A5J5B8E9"/>
<evidence type="ECO:0000313" key="2">
    <source>
        <dbReference type="EMBL" id="KAA8539515.1"/>
    </source>
</evidence>
<gene>
    <name evidence="2" type="ORF">F0562_026207</name>
</gene>
<feature type="region of interest" description="Disordered" evidence="1">
    <location>
        <begin position="146"/>
        <end position="182"/>
    </location>
</feature>
<reference evidence="2 3" key="1">
    <citation type="submission" date="2019-09" db="EMBL/GenBank/DDBJ databases">
        <title>A chromosome-level genome assembly of the Chinese tupelo Nyssa sinensis.</title>
        <authorList>
            <person name="Yang X."/>
            <person name="Kang M."/>
            <person name="Yang Y."/>
            <person name="Xiong H."/>
            <person name="Wang M."/>
            <person name="Zhang Z."/>
            <person name="Wang Z."/>
            <person name="Wu H."/>
            <person name="Ma T."/>
            <person name="Liu J."/>
            <person name="Xi Z."/>
        </authorList>
    </citation>
    <scope>NUCLEOTIDE SEQUENCE [LARGE SCALE GENOMIC DNA]</scope>
    <source>
        <strain evidence="2">J267</strain>
        <tissue evidence="2">Leaf</tissue>
    </source>
</reference>
<sequence length="182" mass="19614">MEGRYISDCRKLLEVTRRGGFEGHSNKKQFGLHGSGQSQKTRVYKNGLGQTYKYEKASVGLNEGPSRLAQRRRGFNNGPGAAHLEPSKPRSGLHSRQGTFSGKRQRAGPIGLQEGSRMLDCGRGINNGPGKQGAITVGLNYRPAQREGSSAWSLLAPEAISEQRTQGEAGHGTGTADRRPGK</sequence>
<keyword evidence="3" id="KW-1185">Reference proteome</keyword>
<evidence type="ECO:0000313" key="3">
    <source>
        <dbReference type="Proteomes" id="UP000325577"/>
    </source>
</evidence>
<protein>
    <submittedName>
        <fullName evidence="2">Uncharacterized protein</fullName>
    </submittedName>
</protein>
<feature type="region of interest" description="Disordered" evidence="1">
    <location>
        <begin position="72"/>
        <end position="109"/>
    </location>
</feature>